<gene>
    <name evidence="1" type="ORF">UABAM_01451</name>
</gene>
<keyword evidence="2" id="KW-1185">Reference proteome</keyword>
<dbReference type="EMBL" id="AP019860">
    <property type="protein sequence ID" value="BBM83100.1"/>
    <property type="molecule type" value="Genomic_DNA"/>
</dbReference>
<dbReference type="Proteomes" id="UP000326354">
    <property type="component" value="Chromosome"/>
</dbReference>
<dbReference type="AlphaFoldDB" id="A0A5S9IL74"/>
<accession>A0A5S9IL74</accession>
<name>A0A5S9IL74_UABAM</name>
<organism evidence="1 2">
    <name type="scientific">Uabimicrobium amorphum</name>
    <dbReference type="NCBI Taxonomy" id="2596890"/>
    <lineage>
        <taxon>Bacteria</taxon>
        <taxon>Pseudomonadati</taxon>
        <taxon>Planctomycetota</taxon>
        <taxon>Candidatus Uabimicrobiia</taxon>
        <taxon>Candidatus Uabimicrobiales</taxon>
        <taxon>Candidatus Uabimicrobiaceae</taxon>
        <taxon>Candidatus Uabimicrobium</taxon>
    </lineage>
</organism>
<evidence type="ECO:0000313" key="1">
    <source>
        <dbReference type="EMBL" id="BBM83100.1"/>
    </source>
</evidence>
<evidence type="ECO:0000313" key="2">
    <source>
        <dbReference type="Proteomes" id="UP000326354"/>
    </source>
</evidence>
<protein>
    <submittedName>
        <fullName evidence="1">Uncharacterized protein</fullName>
    </submittedName>
</protein>
<sequence>MSNAPSIPQPVSQEEWDFVKQIQTCEHQFILLSRKATLQQTVPAQKYHPVEFFLKP</sequence>
<dbReference type="KEGG" id="uam:UABAM_01451"/>
<dbReference type="RefSeq" id="WP_173013173.1">
    <property type="nucleotide sequence ID" value="NZ_AP019860.1"/>
</dbReference>
<reference evidence="1 2" key="1">
    <citation type="submission" date="2019-08" db="EMBL/GenBank/DDBJ databases">
        <title>Complete genome sequence of Candidatus Uab amorphum.</title>
        <authorList>
            <person name="Shiratori T."/>
            <person name="Suzuki S."/>
            <person name="Kakizawa Y."/>
            <person name="Ishida K."/>
        </authorList>
    </citation>
    <scope>NUCLEOTIDE SEQUENCE [LARGE SCALE GENOMIC DNA]</scope>
    <source>
        <strain evidence="1 2">SRT547</strain>
    </source>
</reference>
<proteinExistence type="predicted"/>